<dbReference type="EMBL" id="HG721910">
    <property type="protein sequence ID" value="CDJ60702.1"/>
    <property type="molecule type" value="Genomic_DNA"/>
</dbReference>
<evidence type="ECO:0000256" key="4">
    <source>
        <dbReference type="ARBA" id="ARBA00023052"/>
    </source>
</evidence>
<evidence type="ECO:0000313" key="11">
    <source>
        <dbReference type="Proteomes" id="UP000030763"/>
    </source>
</evidence>
<keyword evidence="11" id="KW-1185">Reference proteome</keyword>
<dbReference type="GO" id="GO:0006099">
    <property type="term" value="P:tricarboxylic acid cycle"/>
    <property type="evidence" value="ECO:0007669"/>
    <property type="project" value="TreeGrafter"/>
</dbReference>
<dbReference type="InterPro" id="IPR011603">
    <property type="entry name" value="2oxoglutarate_DH_E1"/>
</dbReference>
<name>U6M914_EIMMA</name>
<evidence type="ECO:0000259" key="9">
    <source>
        <dbReference type="Pfam" id="PF16078"/>
    </source>
</evidence>
<dbReference type="VEuPathDB" id="ToxoDB:EMWEY_00033890"/>
<dbReference type="SUPFAM" id="SSF52518">
    <property type="entry name" value="Thiamin diphosphate-binding fold (THDP-binding)"/>
    <property type="match status" value="1"/>
</dbReference>
<sequence>MSNKGSSSRRSPFSAAAARLSGAASSGSTGGGGGAGADAGSDGFLSGTGASYAEQMLIAWRRDPSSVHASWAAYFANLEAGMPPSLCFVPPPSLQHSAAAGGGAAGEAAGAGASGAVGIGGLKALGVPSASSVSVSSPPGAGGGGATGGAIGGAAGGGTDLGESAGTAAEGSGLLALYEDAPQSVHDTSRLIQMVRGYQTRGHELASIDPLCLPRKPPYCSVRAAQQPLHLAPEHYGFTAADLEKVFVTRVPGMQGFLSPASPPRRLRDLLKRLQETYCSSLGVEYMHISDSNACNFLRQRLETDQAYAFSRESRRKILARLARAQLFENFCATKFSTTRRFGLDGCETLIVGMKAITKRAVASGLESVVIGMAHRGRLNVLVNVLHKPMQQILSEFQGVSGYGGSEWGNTGDVKYHLGVEFDLFDRDLQRNIHMCVLPNPSHLEAVDPLVLGLTRAQQYFRRDSERSLVLPIIVHGDASLAGQGVVYETLQMSSLPGYCVGGAIHLVVNNQIGFTTNPVDAGSGKYCTDIAKAVEAPILHVNADDPEAVSFACELALEFRQKFKHDVFVDIVGYRRFGHNELDMPKFTQPLTYTLIARKKTALELYSNKLIQQ</sequence>
<dbReference type="OrthoDB" id="413077at2759"/>
<dbReference type="GO" id="GO:0045252">
    <property type="term" value="C:oxoglutarate dehydrogenase complex"/>
    <property type="evidence" value="ECO:0007669"/>
    <property type="project" value="TreeGrafter"/>
</dbReference>
<dbReference type="GO" id="GO:0004591">
    <property type="term" value="F:oxoglutarate dehydrogenase (succinyl-transferring) activity"/>
    <property type="evidence" value="ECO:0007669"/>
    <property type="project" value="TreeGrafter"/>
</dbReference>
<evidence type="ECO:0000256" key="6">
    <source>
        <dbReference type="ARBA" id="ARBA00040267"/>
    </source>
</evidence>
<dbReference type="Pfam" id="PF00676">
    <property type="entry name" value="E1_dh"/>
    <property type="match status" value="1"/>
</dbReference>
<dbReference type="InterPro" id="IPR032106">
    <property type="entry name" value="2-oxogl_dehyd_N"/>
</dbReference>
<reference evidence="10" key="1">
    <citation type="submission" date="2013-10" db="EMBL/GenBank/DDBJ databases">
        <title>Genomic analysis of the causative agents of coccidiosis in chickens.</title>
        <authorList>
            <person name="Reid A.J."/>
            <person name="Blake D."/>
            <person name="Billington K."/>
            <person name="Browne H."/>
            <person name="Dunn M."/>
            <person name="Hung S."/>
            <person name="Kawahara F."/>
            <person name="Miranda-Saavedra D."/>
            <person name="Mourier T."/>
            <person name="Nagra H."/>
            <person name="Otto T.D."/>
            <person name="Rawlings N."/>
            <person name="Sanchez A."/>
            <person name="Sanders M."/>
            <person name="Subramaniam C."/>
            <person name="Tay Y."/>
            <person name="Dear P."/>
            <person name="Doerig C."/>
            <person name="Gruber A."/>
            <person name="Parkinson J."/>
            <person name="Shirley M."/>
            <person name="Wan K.L."/>
            <person name="Berriman M."/>
            <person name="Tomley F."/>
            <person name="Pain A."/>
        </authorList>
    </citation>
    <scope>NUCLEOTIDE SEQUENCE [LARGE SCALE GENOMIC DNA]</scope>
    <source>
        <strain evidence="10">Weybridge</strain>
    </source>
</reference>
<keyword evidence="4" id="KW-0786">Thiamine pyrophosphate</keyword>
<feature type="non-terminal residue" evidence="10">
    <location>
        <position position="614"/>
    </location>
</feature>
<keyword evidence="3" id="KW-0560">Oxidoreductase</keyword>
<evidence type="ECO:0000313" key="10">
    <source>
        <dbReference type="EMBL" id="CDJ60702.1"/>
    </source>
</evidence>
<dbReference type="GO" id="GO:0005739">
    <property type="term" value="C:mitochondrion"/>
    <property type="evidence" value="ECO:0007669"/>
    <property type="project" value="TreeGrafter"/>
</dbReference>
<comment type="cofactor">
    <cofactor evidence="1">
        <name>thiamine diphosphate</name>
        <dbReference type="ChEBI" id="CHEBI:58937"/>
    </cofactor>
</comment>
<evidence type="ECO:0000256" key="3">
    <source>
        <dbReference type="ARBA" id="ARBA00023002"/>
    </source>
</evidence>
<evidence type="ECO:0000256" key="1">
    <source>
        <dbReference type="ARBA" id="ARBA00001964"/>
    </source>
</evidence>
<feature type="domain" description="2-oxoglutarate dehydrogenase E1 component N-terminal" evidence="9">
    <location>
        <begin position="43"/>
        <end position="81"/>
    </location>
</feature>
<proteinExistence type="inferred from homology"/>
<reference evidence="10" key="2">
    <citation type="submission" date="2013-10" db="EMBL/GenBank/DDBJ databases">
        <authorList>
            <person name="Aslett M."/>
        </authorList>
    </citation>
    <scope>NUCLEOTIDE SEQUENCE [LARGE SCALE GENOMIC DNA]</scope>
    <source>
        <strain evidence="10">Weybridge</strain>
    </source>
</reference>
<dbReference type="RefSeq" id="XP_013337352.1">
    <property type="nucleotide sequence ID" value="XM_013481898.1"/>
</dbReference>
<protein>
    <recommendedName>
        <fullName evidence="6">2-oxoglutarate dehydrogenase, mitochondrial</fullName>
    </recommendedName>
    <alternativeName>
        <fullName evidence="7">2-oxoglutarate dehydrogenase complex component E1</fullName>
    </alternativeName>
</protein>
<dbReference type="CDD" id="cd02016">
    <property type="entry name" value="TPP_E1_OGDC_like"/>
    <property type="match status" value="1"/>
</dbReference>
<dbReference type="Gene3D" id="1.10.287.1150">
    <property type="entry name" value="TPP helical domain"/>
    <property type="match status" value="1"/>
</dbReference>
<gene>
    <name evidence="10" type="ORF">EMWEY_00033890</name>
</gene>
<dbReference type="GO" id="GO:0030976">
    <property type="term" value="F:thiamine pyrophosphate binding"/>
    <property type="evidence" value="ECO:0007669"/>
    <property type="project" value="InterPro"/>
</dbReference>
<accession>U6M914</accession>
<dbReference type="Proteomes" id="UP000030763">
    <property type="component" value="Unassembled WGS sequence"/>
</dbReference>
<dbReference type="InterPro" id="IPR029061">
    <property type="entry name" value="THDP-binding"/>
</dbReference>
<dbReference type="PANTHER" id="PTHR23152">
    <property type="entry name" value="2-OXOGLUTARATE DEHYDROGENASE"/>
    <property type="match status" value="1"/>
</dbReference>
<dbReference type="InterPro" id="IPR001017">
    <property type="entry name" value="DH_E1"/>
</dbReference>
<dbReference type="Gene3D" id="3.40.50.970">
    <property type="match status" value="1"/>
</dbReference>
<dbReference type="GeneID" id="25337375"/>
<evidence type="ECO:0000256" key="5">
    <source>
        <dbReference type="ARBA" id="ARBA00037426"/>
    </source>
</evidence>
<dbReference type="Pfam" id="PF16078">
    <property type="entry name" value="2-oxogl_dehyd_N"/>
    <property type="match status" value="1"/>
</dbReference>
<comment type="function">
    <text evidence="5">The 2-oxoglutarate dehydrogenase complex catalyzes the overall conversion of 2-oxoglutarate to succinyl-CoA and CO(2). It contains multiple copies of three enzymatic components: 2-oxoglutarate dehydrogenase (E1), dihydrolipoamide succinyltransferase (E2) and lipoamide dehydrogenase (E3).</text>
</comment>
<evidence type="ECO:0000256" key="7">
    <source>
        <dbReference type="ARBA" id="ARBA00042984"/>
    </source>
</evidence>
<evidence type="ECO:0000256" key="2">
    <source>
        <dbReference type="ARBA" id="ARBA00006936"/>
    </source>
</evidence>
<evidence type="ECO:0000259" key="8">
    <source>
        <dbReference type="Pfam" id="PF00676"/>
    </source>
</evidence>
<comment type="similarity">
    <text evidence="2">Belongs to the alpha-ketoglutarate dehydrogenase family.</text>
</comment>
<feature type="domain" description="Dehydrogenase E1 component" evidence="8">
    <location>
        <begin position="323"/>
        <end position="614"/>
    </location>
</feature>
<organism evidence="10 11">
    <name type="scientific">Eimeria maxima</name>
    <name type="common">Coccidian parasite</name>
    <dbReference type="NCBI Taxonomy" id="5804"/>
    <lineage>
        <taxon>Eukaryota</taxon>
        <taxon>Sar</taxon>
        <taxon>Alveolata</taxon>
        <taxon>Apicomplexa</taxon>
        <taxon>Conoidasida</taxon>
        <taxon>Coccidia</taxon>
        <taxon>Eucoccidiorida</taxon>
        <taxon>Eimeriorina</taxon>
        <taxon>Eimeriidae</taxon>
        <taxon>Eimeria</taxon>
    </lineage>
</organism>
<dbReference type="OMA" id="IYICTIS"/>
<dbReference type="PANTHER" id="PTHR23152:SF4">
    <property type="entry name" value="2-OXOADIPATE DEHYDROGENASE COMPLEX COMPONENT E1"/>
    <property type="match status" value="1"/>
</dbReference>
<dbReference type="AlphaFoldDB" id="U6M914"/>